<dbReference type="InterPro" id="IPR017996">
    <property type="entry name" value="MRJP/yellow-related"/>
</dbReference>
<accession>A0AAE1LQM7</accession>
<reference evidence="5" key="1">
    <citation type="submission" date="2021-07" db="EMBL/GenBank/DDBJ databases">
        <authorList>
            <person name="Catto M.A."/>
            <person name="Jacobson A."/>
            <person name="Kennedy G."/>
            <person name="Labadie P."/>
            <person name="Hunt B.G."/>
            <person name="Srinivasan R."/>
        </authorList>
    </citation>
    <scope>NUCLEOTIDE SEQUENCE</scope>
    <source>
        <strain evidence="5">PL_HMW_Pooled</strain>
        <tissue evidence="5">Head</tissue>
    </source>
</reference>
<evidence type="ECO:0000256" key="2">
    <source>
        <dbReference type="ARBA" id="ARBA00009127"/>
    </source>
</evidence>
<comment type="subcellular location">
    <subcellularLocation>
        <location evidence="1">Secreted</location>
    </subcellularLocation>
</comment>
<organism evidence="5 6">
    <name type="scientific">Frankliniella fusca</name>
    <dbReference type="NCBI Taxonomy" id="407009"/>
    <lineage>
        <taxon>Eukaryota</taxon>
        <taxon>Metazoa</taxon>
        <taxon>Ecdysozoa</taxon>
        <taxon>Arthropoda</taxon>
        <taxon>Hexapoda</taxon>
        <taxon>Insecta</taxon>
        <taxon>Pterygota</taxon>
        <taxon>Neoptera</taxon>
        <taxon>Paraneoptera</taxon>
        <taxon>Thysanoptera</taxon>
        <taxon>Terebrantia</taxon>
        <taxon>Thripoidea</taxon>
        <taxon>Thripidae</taxon>
        <taxon>Frankliniella</taxon>
    </lineage>
</organism>
<comment type="similarity">
    <text evidence="2">Belongs to the major royal jelly protein family.</text>
</comment>
<sequence>MRAMLVSPGALLAVLLLAPLAAAELEVMAQWGLLDYAAPYNFPGSDGAAASSWLFTGFEVGWDKIYLATPRFQPGLPATLGWIPRPAHAGLAESPKLQAYPSWDWHLAAASGNGKANNCSGLVSVFRIRADRCNRLWVLDSGVSDTLATFSVDCPPKLLIFDMATDRLLRVVVFPQAVLRLNSLLTNFVIDDVSRGPPTTPGSCDNAYVYLSDTTAPGLVVYDVQKDSAWRISHPSMFPSPDHGTYKVELGVGVGVLPLVRHPLASTHSPPCSSPQVAGESFTLMDGLIGLALSPALNAAGMAKVLYYQPFASDRIFAVATAALQTQPKDDGDLPVALVGTKSSQAAPLAVDPRDGALIFSPVSETAVAAWEPLSNQHRVLAYNPALLQFVLDMRVAERDSSQLWLISTRFQKFFRRTVNPREVNLRIMRVTAAPDVLNNALVF</sequence>
<feature type="signal peptide" evidence="4">
    <location>
        <begin position="1"/>
        <end position="23"/>
    </location>
</feature>
<evidence type="ECO:0000313" key="6">
    <source>
        <dbReference type="Proteomes" id="UP001219518"/>
    </source>
</evidence>
<dbReference type="Pfam" id="PF03022">
    <property type="entry name" value="MRJP"/>
    <property type="match status" value="2"/>
</dbReference>
<dbReference type="Proteomes" id="UP001219518">
    <property type="component" value="Unassembled WGS sequence"/>
</dbReference>
<protein>
    <submittedName>
        <fullName evidence="5">Protein yellow</fullName>
    </submittedName>
</protein>
<keyword evidence="6" id="KW-1185">Reference proteome</keyword>
<dbReference type="Gene3D" id="2.120.10.30">
    <property type="entry name" value="TolB, C-terminal domain"/>
    <property type="match status" value="1"/>
</dbReference>
<evidence type="ECO:0000313" key="5">
    <source>
        <dbReference type="EMBL" id="KAK3928488.1"/>
    </source>
</evidence>
<dbReference type="EMBL" id="JAHWGI010001331">
    <property type="protein sequence ID" value="KAK3928488.1"/>
    <property type="molecule type" value="Genomic_DNA"/>
</dbReference>
<evidence type="ECO:0000256" key="1">
    <source>
        <dbReference type="ARBA" id="ARBA00004613"/>
    </source>
</evidence>
<feature type="chain" id="PRO_5041963847" evidence="4">
    <location>
        <begin position="24"/>
        <end position="444"/>
    </location>
</feature>
<name>A0AAE1LQM7_9NEOP</name>
<evidence type="ECO:0000256" key="3">
    <source>
        <dbReference type="ARBA" id="ARBA00022525"/>
    </source>
</evidence>
<dbReference type="AlphaFoldDB" id="A0AAE1LQM7"/>
<proteinExistence type="inferred from homology"/>
<evidence type="ECO:0000256" key="4">
    <source>
        <dbReference type="SAM" id="SignalP"/>
    </source>
</evidence>
<dbReference type="InterPro" id="IPR011042">
    <property type="entry name" value="6-blade_b-propeller_TolB-like"/>
</dbReference>
<reference evidence="5" key="2">
    <citation type="journal article" date="2023" name="BMC Genomics">
        <title>Pest status, molecular evolution, and epigenetic factors derived from the genome assembly of Frankliniella fusca, a thysanopteran phytovirus vector.</title>
        <authorList>
            <person name="Catto M.A."/>
            <person name="Labadie P.E."/>
            <person name="Jacobson A.L."/>
            <person name="Kennedy G.G."/>
            <person name="Srinivasan R."/>
            <person name="Hunt B.G."/>
        </authorList>
    </citation>
    <scope>NUCLEOTIDE SEQUENCE</scope>
    <source>
        <strain evidence="5">PL_HMW_Pooled</strain>
    </source>
</reference>
<dbReference type="PANTHER" id="PTHR10009:SF19">
    <property type="entry name" value="RE55542P"/>
    <property type="match status" value="1"/>
</dbReference>
<dbReference type="PANTHER" id="PTHR10009">
    <property type="entry name" value="PROTEIN YELLOW-RELATED"/>
    <property type="match status" value="1"/>
</dbReference>
<gene>
    <name evidence="5" type="ORF">KUF71_016735</name>
</gene>
<comment type="caution">
    <text evidence="5">The sequence shown here is derived from an EMBL/GenBank/DDBJ whole genome shotgun (WGS) entry which is preliminary data.</text>
</comment>
<dbReference type="GO" id="GO:0005576">
    <property type="term" value="C:extracellular region"/>
    <property type="evidence" value="ECO:0007669"/>
    <property type="project" value="UniProtKB-SubCell"/>
</dbReference>
<keyword evidence="4" id="KW-0732">Signal</keyword>
<keyword evidence="3" id="KW-0964">Secreted</keyword>